<sequence>MERFQKYNMQVNTSNFIIKDVNYINDELWQAFNNFYLLCTITKGLVDYYNQQLPSDLVSASLEFFNELKNTPNNCTPDMIVGDN</sequence>
<gene>
    <name evidence="1" type="ORF">COT24_05470</name>
</gene>
<comment type="caution">
    <text evidence="1">The sequence shown here is derived from an EMBL/GenBank/DDBJ whole genome shotgun (WGS) entry which is preliminary data.</text>
</comment>
<name>A0A2H0YU86_9BACT</name>
<dbReference type="AlphaFoldDB" id="A0A2H0YU86"/>
<proteinExistence type="predicted"/>
<organism evidence="1 2">
    <name type="scientific">Candidatus Kerfeldbacteria bacterium CG08_land_8_20_14_0_20_40_16</name>
    <dbReference type="NCBI Taxonomy" id="2014244"/>
    <lineage>
        <taxon>Bacteria</taxon>
        <taxon>Candidatus Kerfeldiibacteriota</taxon>
    </lineage>
</organism>
<evidence type="ECO:0000313" key="2">
    <source>
        <dbReference type="Proteomes" id="UP000231542"/>
    </source>
</evidence>
<reference evidence="1 2" key="1">
    <citation type="submission" date="2017-09" db="EMBL/GenBank/DDBJ databases">
        <title>Depth-based differentiation of microbial function through sediment-hosted aquifers and enrichment of novel symbionts in the deep terrestrial subsurface.</title>
        <authorList>
            <person name="Probst A.J."/>
            <person name="Ladd B."/>
            <person name="Jarett J.K."/>
            <person name="Geller-Mcgrath D.E."/>
            <person name="Sieber C.M."/>
            <person name="Emerson J.B."/>
            <person name="Anantharaman K."/>
            <person name="Thomas B.C."/>
            <person name="Malmstrom R."/>
            <person name="Stieglmeier M."/>
            <person name="Klingl A."/>
            <person name="Woyke T."/>
            <person name="Ryan C.M."/>
            <person name="Banfield J.F."/>
        </authorList>
    </citation>
    <scope>NUCLEOTIDE SEQUENCE [LARGE SCALE GENOMIC DNA]</scope>
    <source>
        <strain evidence="1">CG08_land_8_20_14_0_20_40_16</strain>
    </source>
</reference>
<protein>
    <submittedName>
        <fullName evidence="1">Uncharacterized protein</fullName>
    </submittedName>
</protein>
<evidence type="ECO:0000313" key="1">
    <source>
        <dbReference type="EMBL" id="PIS42061.1"/>
    </source>
</evidence>
<dbReference type="EMBL" id="PEXU01000059">
    <property type="protein sequence ID" value="PIS42061.1"/>
    <property type="molecule type" value="Genomic_DNA"/>
</dbReference>
<dbReference type="Proteomes" id="UP000231542">
    <property type="component" value="Unassembled WGS sequence"/>
</dbReference>
<accession>A0A2H0YU86</accession>